<dbReference type="InterPro" id="IPR016024">
    <property type="entry name" value="ARM-type_fold"/>
</dbReference>
<dbReference type="SUPFAM" id="SSF48371">
    <property type="entry name" value="ARM repeat"/>
    <property type="match status" value="2"/>
</dbReference>
<feature type="domain" description="TTI1 C-terminal TPR" evidence="3">
    <location>
        <begin position="731"/>
        <end position="915"/>
    </location>
</feature>
<dbReference type="PANTHER" id="PTHR14388:SF17">
    <property type="entry name" value="SH2 DOMAIN-CONTAINING PROTEIN"/>
    <property type="match status" value="1"/>
</dbReference>
<sequence>MEETSPSRLLQAVTAAMTNLLRKKLDPAQCRQYLREIATAMEAGLSIEDGGSSACAVFVISALQMVMDDRKRDGTLPSLLTECCTLLNHSFAHLERISEEARAIKWSIVQSEMTVIATNLMGSSKEGKIAPLDSMAVTAALQSLQHLAIYSRGIVPNLSSSSALSTYGVVLAAAIDVYGSEKWTAEIRLSALSLMKKLCEEETAESLACMIPGVITALHSLLTTSTATENVRLLQGSLELYARSLTTVYTLRDVKMDKDDNSDQPSRPSKSALTVQRDDEWWATLEQRVVLSISQISAALASHRSADIRLKLLTTVATVWGLIDNSQSILDPTAVVDRSSQDRLQAVVIDLLLVLSQDQDERISGNCAGLLSTIPCSSLIDSCHGKLAEFASSLPVSVRNGDGDKQLFAKVSSVVRTLDNEIVFLAETEDELLERFARSLIDCVRIDAARLAIVRGEEDDSGETSGIKAFLLSLPLQFGLRLEWIDGVMRELARAGEQMLRLLLHLLPASSSSDDPPLLLVTTLLIVQESASPPSTDDLSALVQWASERLQRVQVTSVEREEAVEDAAHLGSAPTLSALSLLTAIGVATARMERGRERNKSLITVLSLLLEWSACPVVIVSEAAGLAIREIATSSSLSVSALLIRNGTSISNRVALASRRYYSNRRCPLILSSLLDRLDSDDLFTHLSLIVEDLIGALDRHNVNWCQLILRVLYAYTRAINRWYPDQAPPEKPQVFIEEKETGEEGDEETEEKLVDEPPKPTPQKSVTMAEMILKRTKHLHSSLHLPVCILSLSIAGECLYHVRRWDDALLPMVHQNWASLRARFDDANYECRLAALRVLSRMAEVSKDFIHRKIKDDLWPSIESFLRAETTAKGGYELSRKLKYTVALLESLPVIFDLCNLSQHLGPSLIDICTALSINTAQSATVVEAARRAVVVLGPTQSQA</sequence>
<evidence type="ECO:0000313" key="4">
    <source>
        <dbReference type="EnsemblMetazoa" id="PPA47349.1"/>
    </source>
</evidence>
<dbReference type="Pfam" id="PF24181">
    <property type="entry name" value="TPR_TTI1_C"/>
    <property type="match status" value="1"/>
</dbReference>
<protein>
    <submittedName>
        <fullName evidence="4">Uncharacterized protein</fullName>
    </submittedName>
</protein>
<dbReference type="GO" id="GO:0005737">
    <property type="term" value="C:cytoplasm"/>
    <property type="evidence" value="ECO:0000318"/>
    <property type="project" value="GO_Central"/>
</dbReference>
<feature type="region of interest" description="Disordered" evidence="1">
    <location>
        <begin position="740"/>
        <end position="763"/>
    </location>
</feature>
<reference evidence="5" key="1">
    <citation type="journal article" date="2008" name="Nat. Genet.">
        <title>The Pristionchus pacificus genome provides a unique perspective on nematode lifestyle and parasitism.</title>
        <authorList>
            <person name="Dieterich C."/>
            <person name="Clifton S.W."/>
            <person name="Schuster L.N."/>
            <person name="Chinwalla A."/>
            <person name="Delehaunty K."/>
            <person name="Dinkelacker I."/>
            <person name="Fulton L."/>
            <person name="Fulton R."/>
            <person name="Godfrey J."/>
            <person name="Minx P."/>
            <person name="Mitreva M."/>
            <person name="Roeseler W."/>
            <person name="Tian H."/>
            <person name="Witte H."/>
            <person name="Yang S.P."/>
            <person name="Wilson R.K."/>
            <person name="Sommer R.J."/>
        </authorList>
    </citation>
    <scope>NUCLEOTIDE SEQUENCE [LARGE SCALE GENOMIC DNA]</scope>
    <source>
        <strain evidence="5">PS312</strain>
    </source>
</reference>
<evidence type="ECO:0000256" key="1">
    <source>
        <dbReference type="SAM" id="MobiDB-lite"/>
    </source>
</evidence>
<dbReference type="Proteomes" id="UP000005239">
    <property type="component" value="Unassembled WGS sequence"/>
</dbReference>
<gene>
    <name evidence="4" type="primary">WBGene00305971</name>
</gene>
<evidence type="ECO:0000259" key="2">
    <source>
        <dbReference type="Pfam" id="PF24173"/>
    </source>
</evidence>
<feature type="domain" description="TTI1 N-terminal TPR" evidence="2">
    <location>
        <begin position="99"/>
        <end position="319"/>
    </location>
</feature>
<organism evidence="4 5">
    <name type="scientific">Pristionchus pacificus</name>
    <name type="common">Parasitic nematode worm</name>
    <dbReference type="NCBI Taxonomy" id="54126"/>
    <lineage>
        <taxon>Eukaryota</taxon>
        <taxon>Metazoa</taxon>
        <taxon>Ecdysozoa</taxon>
        <taxon>Nematoda</taxon>
        <taxon>Chromadorea</taxon>
        <taxon>Rhabditida</taxon>
        <taxon>Rhabditina</taxon>
        <taxon>Diplogasteromorpha</taxon>
        <taxon>Diplogasteroidea</taxon>
        <taxon>Neodiplogasteridae</taxon>
        <taxon>Pristionchus</taxon>
    </lineage>
</organism>
<keyword evidence="5" id="KW-1185">Reference proteome</keyword>
<dbReference type="InterPro" id="IPR057567">
    <property type="entry name" value="TPR_TTI1_C"/>
</dbReference>
<evidence type="ECO:0000259" key="3">
    <source>
        <dbReference type="Pfam" id="PF24181"/>
    </source>
</evidence>
<dbReference type="EnsemblMetazoa" id="PPA47349.1">
    <property type="protein sequence ID" value="PPA47349.1"/>
    <property type="gene ID" value="WBGene00305971"/>
</dbReference>
<evidence type="ECO:0000313" key="5">
    <source>
        <dbReference type="Proteomes" id="UP000005239"/>
    </source>
</evidence>
<dbReference type="InterPro" id="IPR057566">
    <property type="entry name" value="TPR_TTI1_N"/>
</dbReference>
<proteinExistence type="predicted"/>
<accession>A0A8R1Z865</accession>
<feature type="compositionally biased region" description="Acidic residues" evidence="1">
    <location>
        <begin position="741"/>
        <end position="751"/>
    </location>
</feature>
<name>A0A8R1Z865_PRIPA</name>
<dbReference type="AlphaFoldDB" id="A0A8R1Z865"/>
<reference evidence="4" key="2">
    <citation type="submission" date="2022-06" db="UniProtKB">
        <authorList>
            <consortium name="EnsemblMetazoa"/>
        </authorList>
    </citation>
    <scope>IDENTIFICATION</scope>
    <source>
        <strain evidence="4">PS312</strain>
    </source>
</reference>
<dbReference type="Pfam" id="PF24173">
    <property type="entry name" value="TPR_TTI1_N"/>
    <property type="match status" value="1"/>
</dbReference>
<dbReference type="PANTHER" id="PTHR14388">
    <property type="entry name" value="T CELL-SPECIFIC ADAPTER PROTEIN TSAD"/>
    <property type="match status" value="1"/>
</dbReference>